<dbReference type="Gene3D" id="3.20.20.80">
    <property type="entry name" value="Glycosidases"/>
    <property type="match status" value="1"/>
</dbReference>
<dbReference type="Gene3D" id="3.10.350.10">
    <property type="entry name" value="LysM domain"/>
    <property type="match status" value="2"/>
</dbReference>
<dbReference type="InterPro" id="IPR017853">
    <property type="entry name" value="GH"/>
</dbReference>
<evidence type="ECO:0000313" key="6">
    <source>
        <dbReference type="EMBL" id="KRL36633.1"/>
    </source>
</evidence>
<feature type="domain" description="LysM" evidence="5">
    <location>
        <begin position="386"/>
        <end position="430"/>
    </location>
</feature>
<dbReference type="GO" id="GO:0016998">
    <property type="term" value="P:cell wall macromolecule catabolic process"/>
    <property type="evidence" value="ECO:0007669"/>
    <property type="project" value="InterPro"/>
</dbReference>
<dbReference type="InterPro" id="IPR018392">
    <property type="entry name" value="LysM"/>
</dbReference>
<dbReference type="SMART" id="SM00257">
    <property type="entry name" value="LysM"/>
    <property type="match status" value="2"/>
</dbReference>
<comment type="similarity">
    <text evidence="1">Belongs to the glycosyl hydrolase 25 family.</text>
</comment>
<gene>
    <name evidence="6" type="ORF">FD20_GL001177</name>
</gene>
<dbReference type="Pfam" id="PF01183">
    <property type="entry name" value="Glyco_hydro_25"/>
    <property type="match status" value="1"/>
</dbReference>
<keyword evidence="4" id="KW-0732">Signal</keyword>
<dbReference type="GO" id="GO:0009253">
    <property type="term" value="P:peptidoglycan catabolic process"/>
    <property type="evidence" value="ECO:0007669"/>
    <property type="project" value="InterPro"/>
</dbReference>
<accession>A0A0R1PVL1</accession>
<evidence type="ECO:0000256" key="3">
    <source>
        <dbReference type="ARBA" id="ARBA00023295"/>
    </source>
</evidence>
<feature type="domain" description="LysM" evidence="5">
    <location>
        <begin position="333"/>
        <end position="377"/>
    </location>
</feature>
<dbReference type="InterPro" id="IPR018077">
    <property type="entry name" value="Glyco_hydro_fam25_subgr"/>
</dbReference>
<evidence type="ECO:0000259" key="5">
    <source>
        <dbReference type="PROSITE" id="PS51782"/>
    </source>
</evidence>
<feature type="chain" id="PRO_5006409152" evidence="4">
    <location>
        <begin position="27"/>
        <end position="430"/>
    </location>
</feature>
<protein>
    <submittedName>
        <fullName evidence="6">Lys</fullName>
    </submittedName>
</protein>
<dbReference type="GO" id="GO:0008932">
    <property type="term" value="F:lytic endotransglycosylase activity"/>
    <property type="evidence" value="ECO:0007669"/>
    <property type="project" value="TreeGrafter"/>
</dbReference>
<keyword evidence="7" id="KW-1185">Reference proteome</keyword>
<keyword evidence="2" id="KW-0378">Hydrolase</keyword>
<dbReference type="GO" id="GO:0003796">
    <property type="term" value="F:lysozyme activity"/>
    <property type="evidence" value="ECO:0007669"/>
    <property type="project" value="InterPro"/>
</dbReference>
<dbReference type="InterPro" id="IPR036779">
    <property type="entry name" value="LysM_dom_sf"/>
</dbReference>
<evidence type="ECO:0000256" key="2">
    <source>
        <dbReference type="ARBA" id="ARBA00022801"/>
    </source>
</evidence>
<dbReference type="SMART" id="SM00641">
    <property type="entry name" value="Glyco_25"/>
    <property type="match status" value="1"/>
</dbReference>
<dbReference type="AlphaFoldDB" id="A0A0R1PVL1"/>
<sequence>MKIKKILIGVAAMSAAFLFAVNVANADTKEQGVDLSGDYQGQTAVFGQASDRFAIVQIGGYYDGSFHPQKYYQSQVASTIAQGKRAHTYIYSQFSTREQADQMLDYYLPKVQTPKGSIVALDVESGNPNTDAVRYALNKVKSAGYTAVLYGYKSFLVNHLDLSSLADNYPLWLGEYPDYSVTISPNYNYFPSYKNIHLFQFTSTYKAGGLDGNVDLLSITKNGYSGTTTNAVGATTVKTDSTTMAIKQGQTANNTNKHTTDLTGYTVKVNFTAKNWYVGGTIPSWVKGKSYTVQDGSSHSDRVLLGGILSWIKRSDIEVLQTKSQARSTSVSNTYTVRSGDSWWSIANTHGISMYTLATLNGKSINSVIYPGQTLKLLGSVNVATRYYKVQSGDSLSYIANKLGVTTSYLKSKNNIQNVNLIYAGQSLAY</sequence>
<dbReference type="STRING" id="1423812.FD20_GL001177"/>
<dbReference type="EMBL" id="AZEG01000024">
    <property type="protein sequence ID" value="KRL36633.1"/>
    <property type="molecule type" value="Genomic_DNA"/>
</dbReference>
<dbReference type="PROSITE" id="PS51782">
    <property type="entry name" value="LYSM"/>
    <property type="match status" value="2"/>
</dbReference>
<dbReference type="Pfam" id="PF01476">
    <property type="entry name" value="LysM"/>
    <property type="match status" value="2"/>
</dbReference>
<reference evidence="6 7" key="1">
    <citation type="journal article" date="2015" name="Genome Announc.">
        <title>Expanding the biotechnology potential of lactobacilli through comparative genomics of 213 strains and associated genera.</title>
        <authorList>
            <person name="Sun Z."/>
            <person name="Harris H.M."/>
            <person name="McCann A."/>
            <person name="Guo C."/>
            <person name="Argimon S."/>
            <person name="Zhang W."/>
            <person name="Yang X."/>
            <person name="Jeffery I.B."/>
            <person name="Cooney J.C."/>
            <person name="Kagawa T.F."/>
            <person name="Liu W."/>
            <person name="Song Y."/>
            <person name="Salvetti E."/>
            <person name="Wrobel A."/>
            <person name="Rasinkangas P."/>
            <person name="Parkhill J."/>
            <person name="Rea M.C."/>
            <person name="O'Sullivan O."/>
            <person name="Ritari J."/>
            <person name="Douillard F.P."/>
            <person name="Paul Ross R."/>
            <person name="Yang R."/>
            <person name="Briner A.E."/>
            <person name="Felis G.E."/>
            <person name="de Vos W.M."/>
            <person name="Barrangou R."/>
            <person name="Klaenhammer T.R."/>
            <person name="Caufield P.W."/>
            <person name="Cui Y."/>
            <person name="Zhang H."/>
            <person name="O'Toole P.W."/>
        </authorList>
    </citation>
    <scope>NUCLEOTIDE SEQUENCE [LARGE SCALE GENOMIC DNA]</scope>
    <source>
        <strain evidence="6 7">DSM 19971</strain>
    </source>
</reference>
<name>A0A0R1PVL1_9LACO</name>
<comment type="caution">
    <text evidence="6">The sequence shown here is derived from an EMBL/GenBank/DDBJ whole genome shotgun (WGS) entry which is preliminary data.</text>
</comment>
<proteinExistence type="inferred from homology"/>
<dbReference type="PANTHER" id="PTHR33734:SF22">
    <property type="entry name" value="MEMBRANE-BOUND LYTIC MUREIN TRANSGLYCOSYLASE D"/>
    <property type="match status" value="1"/>
</dbReference>
<dbReference type="SUPFAM" id="SSF54106">
    <property type="entry name" value="LysM domain"/>
    <property type="match status" value="2"/>
</dbReference>
<keyword evidence="3" id="KW-0326">Glycosidase</keyword>
<evidence type="ECO:0000256" key="4">
    <source>
        <dbReference type="SAM" id="SignalP"/>
    </source>
</evidence>
<evidence type="ECO:0000256" key="1">
    <source>
        <dbReference type="ARBA" id="ARBA00010646"/>
    </source>
</evidence>
<dbReference type="PROSITE" id="PS51904">
    <property type="entry name" value="GLYCOSYL_HYDROL_F25_2"/>
    <property type="match status" value="1"/>
</dbReference>
<evidence type="ECO:0000313" key="7">
    <source>
        <dbReference type="Proteomes" id="UP000051155"/>
    </source>
</evidence>
<dbReference type="RefSeq" id="WP_057738177.1">
    <property type="nucleotide sequence ID" value="NZ_AZEG01000024.1"/>
</dbReference>
<dbReference type="InterPro" id="IPR002053">
    <property type="entry name" value="Glyco_hydro_25"/>
</dbReference>
<dbReference type="Proteomes" id="UP000051155">
    <property type="component" value="Unassembled WGS sequence"/>
</dbReference>
<dbReference type="PANTHER" id="PTHR33734">
    <property type="entry name" value="LYSM DOMAIN-CONTAINING GPI-ANCHORED PROTEIN 2"/>
    <property type="match status" value="1"/>
</dbReference>
<dbReference type="CDD" id="cd00118">
    <property type="entry name" value="LysM"/>
    <property type="match status" value="2"/>
</dbReference>
<dbReference type="SUPFAM" id="SSF51445">
    <property type="entry name" value="(Trans)glycosidases"/>
    <property type="match status" value="1"/>
</dbReference>
<dbReference type="PATRIC" id="fig|1423812.3.peg.1257"/>
<organism evidence="6 7">
    <name type="scientific">Liquorilactobacillus uvarum DSM 19971</name>
    <dbReference type="NCBI Taxonomy" id="1423812"/>
    <lineage>
        <taxon>Bacteria</taxon>
        <taxon>Bacillati</taxon>
        <taxon>Bacillota</taxon>
        <taxon>Bacilli</taxon>
        <taxon>Lactobacillales</taxon>
        <taxon>Lactobacillaceae</taxon>
        <taxon>Liquorilactobacillus</taxon>
    </lineage>
</organism>
<feature type="signal peptide" evidence="4">
    <location>
        <begin position="1"/>
        <end position="26"/>
    </location>
</feature>